<evidence type="ECO:0000259" key="4">
    <source>
        <dbReference type="PROSITE" id="PS50022"/>
    </source>
</evidence>
<accession>A0A0R2KNK8</accession>
<feature type="coiled-coil region" evidence="1">
    <location>
        <begin position="1867"/>
        <end position="1894"/>
    </location>
</feature>
<dbReference type="InterPro" id="IPR002988">
    <property type="entry name" value="GA_module"/>
</dbReference>
<name>A0A0R2KNK8_9LACO</name>
<comment type="caution">
    <text evidence="5">The sequence shown here is derived from an EMBL/GenBank/DDBJ whole genome shotgun (WGS) entry which is preliminary data.</text>
</comment>
<feature type="region of interest" description="Disordered" evidence="2">
    <location>
        <begin position="1928"/>
        <end position="1989"/>
    </location>
</feature>
<dbReference type="InterPro" id="IPR013222">
    <property type="entry name" value="Glyco_hyd_98_carb-bd"/>
</dbReference>
<dbReference type="PATRIC" id="fig|1122146.4.peg.987"/>
<dbReference type="InterPro" id="IPR000421">
    <property type="entry name" value="FA58C"/>
</dbReference>
<dbReference type="InterPro" id="IPR038637">
    <property type="entry name" value="NPCBM_sf"/>
</dbReference>
<dbReference type="OrthoDB" id="9810297at2"/>
<dbReference type="Pfam" id="PF00754">
    <property type="entry name" value="F5_F8_type_C"/>
    <property type="match status" value="1"/>
</dbReference>
<dbReference type="Gene3D" id="2.60.120.1060">
    <property type="entry name" value="NPCBM/NEW2 domain"/>
    <property type="match status" value="1"/>
</dbReference>
<dbReference type="Pfam" id="PF08305">
    <property type="entry name" value="NPCBM"/>
    <property type="match status" value="1"/>
</dbReference>
<gene>
    <name evidence="5" type="ORF">IV53_GL000952</name>
</gene>
<dbReference type="EMBL" id="JQBZ01000025">
    <property type="protein sequence ID" value="KRN88981.1"/>
    <property type="molecule type" value="Genomic_DNA"/>
</dbReference>
<dbReference type="Pfam" id="PF01468">
    <property type="entry name" value="GA"/>
    <property type="match status" value="4"/>
</dbReference>
<proteinExistence type="predicted"/>
<evidence type="ECO:0000313" key="5">
    <source>
        <dbReference type="EMBL" id="KRN88981.1"/>
    </source>
</evidence>
<feature type="region of interest" description="Disordered" evidence="2">
    <location>
        <begin position="2015"/>
        <end position="2041"/>
    </location>
</feature>
<dbReference type="SUPFAM" id="SSF49785">
    <property type="entry name" value="Galactose-binding domain-like"/>
    <property type="match status" value="2"/>
</dbReference>
<dbReference type="RefSeq" id="WP_027107384.1">
    <property type="nucleotide sequence ID" value="NZ_JQBZ01000025.1"/>
</dbReference>
<keyword evidence="1" id="KW-0175">Coiled coil</keyword>
<keyword evidence="3" id="KW-0472">Membrane</keyword>
<dbReference type="Proteomes" id="UP000051500">
    <property type="component" value="Unassembled WGS sequence"/>
</dbReference>
<evidence type="ECO:0000256" key="2">
    <source>
        <dbReference type="SAM" id="MobiDB-lite"/>
    </source>
</evidence>
<dbReference type="Gene3D" id="2.60.120.260">
    <property type="entry name" value="Galactose-binding domain-like"/>
    <property type="match status" value="1"/>
</dbReference>
<dbReference type="PROSITE" id="PS50022">
    <property type="entry name" value="FA58C_3"/>
    <property type="match status" value="1"/>
</dbReference>
<reference evidence="5 6" key="1">
    <citation type="journal article" date="2015" name="Genome Announc.">
        <title>Expanding the biotechnology potential of lactobacilli through comparative genomics of 213 strains and associated genera.</title>
        <authorList>
            <person name="Sun Z."/>
            <person name="Harris H.M."/>
            <person name="McCann A."/>
            <person name="Guo C."/>
            <person name="Argimon S."/>
            <person name="Zhang W."/>
            <person name="Yang X."/>
            <person name="Jeffery I.B."/>
            <person name="Cooney J.C."/>
            <person name="Kagawa T.F."/>
            <person name="Liu W."/>
            <person name="Song Y."/>
            <person name="Salvetti E."/>
            <person name="Wrobel A."/>
            <person name="Rasinkangas P."/>
            <person name="Parkhill J."/>
            <person name="Rea M.C."/>
            <person name="O'Sullivan O."/>
            <person name="Ritari J."/>
            <person name="Douillard F.P."/>
            <person name="Paul Ross R."/>
            <person name="Yang R."/>
            <person name="Briner A.E."/>
            <person name="Felis G.E."/>
            <person name="de Vos W.M."/>
            <person name="Barrangou R."/>
            <person name="Klaenhammer T.R."/>
            <person name="Caufield P.W."/>
            <person name="Cui Y."/>
            <person name="Zhang H."/>
            <person name="O'Toole P.W."/>
        </authorList>
    </citation>
    <scope>NUCLEOTIDE SEQUENCE [LARGE SCALE GENOMIC DNA]</scope>
    <source>
        <strain evidence="5 6">DSM 22408</strain>
    </source>
</reference>
<feature type="domain" description="F5/8 type C" evidence="4">
    <location>
        <begin position="795"/>
        <end position="950"/>
    </location>
</feature>
<feature type="compositionally biased region" description="Basic and acidic residues" evidence="2">
    <location>
        <begin position="2015"/>
        <end position="2034"/>
    </location>
</feature>
<dbReference type="InterPro" id="IPR008979">
    <property type="entry name" value="Galactose-bd-like_sf"/>
</dbReference>
<feature type="compositionally biased region" description="Basic and acidic residues" evidence="2">
    <location>
        <begin position="1943"/>
        <end position="1952"/>
    </location>
</feature>
<dbReference type="SMART" id="SM00776">
    <property type="entry name" value="NPCBM"/>
    <property type="match status" value="1"/>
</dbReference>
<dbReference type="STRING" id="1122146.IV53_GL000952"/>
<evidence type="ECO:0000256" key="3">
    <source>
        <dbReference type="SAM" id="Phobius"/>
    </source>
</evidence>
<evidence type="ECO:0000256" key="1">
    <source>
        <dbReference type="SAM" id="Coils"/>
    </source>
</evidence>
<feature type="compositionally biased region" description="Polar residues" evidence="2">
    <location>
        <begin position="1953"/>
        <end position="1989"/>
    </location>
</feature>
<feature type="coiled-coil region" evidence="1">
    <location>
        <begin position="1632"/>
        <end position="1683"/>
    </location>
</feature>
<protein>
    <submittedName>
        <fullName evidence="5">F5 8 type C domain protein</fullName>
    </submittedName>
</protein>
<feature type="transmembrane region" description="Helical" evidence="3">
    <location>
        <begin position="2051"/>
        <end position="2068"/>
    </location>
</feature>
<feature type="compositionally biased region" description="Low complexity" evidence="2">
    <location>
        <begin position="1928"/>
        <end position="1938"/>
    </location>
</feature>
<organism evidence="5 6">
    <name type="scientific">Ligilactobacillus ceti DSM 22408</name>
    <dbReference type="NCBI Taxonomy" id="1122146"/>
    <lineage>
        <taxon>Bacteria</taxon>
        <taxon>Bacillati</taxon>
        <taxon>Bacillota</taxon>
        <taxon>Bacilli</taxon>
        <taxon>Lactobacillales</taxon>
        <taxon>Lactobacillaceae</taxon>
        <taxon>Ligilactobacillus</taxon>
    </lineage>
</organism>
<sequence>MKLDKRKLQNQFSFILGMNLLVLGAKTSVVLADNTTDINNKKPITMLSQTMDEVQTLKVQPSVKNEVYLSNLTPRFVHVGWSSLKKDTNLSGKPIELKVNGKDKIFKKGITAHADAKLIYQIPKNVNVFETYLGVDDHQNGTVEFKLYLDNDLVYTSGHVNRNNTKHIKLNVTGKKELKVMIDTVGSASQDHSMLAGAEFYQQDLSGYDLSQLNVQEPKFSFGALKNGNYRLTQAQAEFIKDLGKVNLFTFLTENEKNHHFLEWLLNNETMLDYYNHGLDPRGNNKIGFLNQLQRIVTKDASAKTNPMNQKIAMAVALEYANDDISLWINANAKSDAVRRYEIYRDLNNTPGQLRPIFKTLDVDLMRNVVSARLSDEDLLWIRAKVQKEHPELLTSNSQLSNIVYKYIAYNPFNKYGDDVQRPNYYGENPSLAKVIELGGVCGSISKFDESVLRAFGVPANLVGQPGHAAVTYMKDDGNWSRNNNISSWGRTQGGTATTLAQGSQGFNNTYNLLDFAARQNPQNYYLAKEYYGIYQQTTDYQIKTALAEKILELEPLFVPIYRDKLSELEQQAQANPQMYHDLAIRIIQNFRNFPKPMLDLLKPVMNHLKGAENRRLVFDVAVKYSQMVQQMSDPYAKDVFQEEEYQKQAQEFMTMLGSFSLNGPNKNRLMGSKTDTEYSLDGGISYIPITDENQMLLTSDVAKITAKNGILLRLKGMTEALQIKFTQKNIPDSVHVDDQANQIIGLKPDMEYSLDQGKSWLAGSVPADLSGEKTVLVRYQNTGTTLGGDVKTLQFTPNKELYRNIYRDNINLLHWTSQQNDTDQSAKNVLDGDSNTIWHTVWNRGDHTPALTFQFNHKYPVQTIWYTPRQDSGTNGNIEDYTIYTSQDGQHFTKVLSGHFTYTHANRKQRRAIQLPTDLAPTQYLKLEINHGVNNFGSAAEISFEITKQAAQAEKNERAQQITQAAQKDLQAQLKALIPNVSVVSDLTNNADIKAKLQSLTQAIRAEQQKKVLSEKNIVQFKIQLDTLRNQVILDQMEHSIIQTSPAFAEFMQQYQTVFQPQILPITKDIATQIKAGLAAFAKLSAADQQKFAYLKVNLLTKQNEYLVGVQAQVFKQTFKKMISLTEKTVQERDYNNLNEAYYNSFALSDAAQAGLVQEQIHLKRLIDYLDNQQAEFIKEAEQYKQANQRVLNVDLSKINPDNQSEYQHLVNNAQNDYVYLPKQVQKLLVAEQTQLDKVKAVLAELAVKQAREKLVQAIQNEEQSFAKTPTYQAIWQQSLTKARVVLQTKTPTKAVYDQGVLDLMKAKASLEYQIALQKDEKFRADQFKERFKTLLLKPLDQIVPADQKQLDKAEDQFRRLDQVSQSYLVAERNKLAEIQAKLKPEGQKQLTQVIAKIKAAQKEKTTLAQFKPALQSLLNKAQSTKQHKAQASVALIAELGKILQDNSDLNQKIQLEKIYFEKIDHLTVDNVRLADEALLVAGQQHLKQITKDVKPLIEADRLAQHMQMLLNKIAKIKQNHKQTEYAQLQDAKQMFSLKVRALKGLSITEQNEYLDNIQKSDNVDDIKQLYTQAQNKAQLHKTDEQAQKDALLRELNQDLQKIDVAKLTGGDLAEFQALAHTAKNLQNYNLRDLKQHVQRIQQDLVKLQQRQVEKEQQQAKKAAYQKVAQEVQAELTKVSQQQTKVKEPYATQLKDVANELKVALNLGLTTDQLQTKLKQAQNKVEQIVQANQKATAEEAQKAALKLAQTEAIKTIKQMVDLTTAEQTTYIKQVQNAQSSSLVDNILQDAKKQAQKNQQESADKIAQAKAQQARIRLAQDQIKQLTDLTEQQQMHYQKELAQTTTISQIKQLVTDAKKQAQKNQIAKQQAAQKKRHEENVKQATAIIEKLNGLTDEEKTKYINDLIDCEVGCDTNLILEQAKAQAQANLAQTTNPQQPTDSNHNKPTKDQTTDSTILTPTDHVQNQPNGSSPTTDQKNSEHSQNSVSEQLTNEHILIGSEVSHDRHGAVKDKSVVQNKEHHQEATEKHGETDHKHHGQLPLDGERVTSRILGGVLVGLSLLLAFFGYKKIRSKED</sequence>
<keyword evidence="6" id="KW-1185">Reference proteome</keyword>
<dbReference type="eggNOG" id="COG3250">
    <property type="taxonomic scope" value="Bacteria"/>
</dbReference>
<feature type="coiled-coil region" evidence="1">
    <location>
        <begin position="1788"/>
        <end position="1829"/>
    </location>
</feature>
<keyword evidence="3" id="KW-1133">Transmembrane helix</keyword>
<keyword evidence="3" id="KW-0812">Transmembrane</keyword>
<evidence type="ECO:0000313" key="6">
    <source>
        <dbReference type="Proteomes" id="UP000051500"/>
    </source>
</evidence>
<feature type="coiled-coil region" evidence="1">
    <location>
        <begin position="1712"/>
        <end position="1742"/>
    </location>
</feature>